<protein>
    <submittedName>
        <fullName evidence="1">457_t:CDS:1</fullName>
    </submittedName>
</protein>
<name>A0ACA9N7U1_9GLOM</name>
<organism evidence="1 2">
    <name type="scientific">Scutellospora calospora</name>
    <dbReference type="NCBI Taxonomy" id="85575"/>
    <lineage>
        <taxon>Eukaryota</taxon>
        <taxon>Fungi</taxon>
        <taxon>Fungi incertae sedis</taxon>
        <taxon>Mucoromycota</taxon>
        <taxon>Glomeromycotina</taxon>
        <taxon>Glomeromycetes</taxon>
        <taxon>Diversisporales</taxon>
        <taxon>Gigasporaceae</taxon>
        <taxon>Scutellospora</taxon>
    </lineage>
</organism>
<proteinExistence type="predicted"/>
<gene>
    <name evidence="1" type="ORF">SCALOS_LOCUS8214</name>
</gene>
<feature type="non-terminal residue" evidence="1">
    <location>
        <position position="1"/>
    </location>
</feature>
<dbReference type="Proteomes" id="UP000789860">
    <property type="component" value="Unassembled WGS sequence"/>
</dbReference>
<sequence length="95" mass="9471">VQSQSMSCGPNSGNSSCLAGFCCSKDGLCGKTESFCGKDCNPNYGVCGEVVISGSSTTVVATPTKAPSTLSEASGSKKNSLGILFLVVLVAAVLL</sequence>
<evidence type="ECO:0000313" key="2">
    <source>
        <dbReference type="Proteomes" id="UP000789860"/>
    </source>
</evidence>
<reference evidence="1" key="1">
    <citation type="submission" date="2021-06" db="EMBL/GenBank/DDBJ databases">
        <authorList>
            <person name="Kallberg Y."/>
            <person name="Tangrot J."/>
            <person name="Rosling A."/>
        </authorList>
    </citation>
    <scope>NUCLEOTIDE SEQUENCE</scope>
    <source>
        <strain evidence="1">AU212A</strain>
    </source>
</reference>
<dbReference type="EMBL" id="CAJVPM010020975">
    <property type="protein sequence ID" value="CAG8637891.1"/>
    <property type="molecule type" value="Genomic_DNA"/>
</dbReference>
<evidence type="ECO:0000313" key="1">
    <source>
        <dbReference type="EMBL" id="CAG8637891.1"/>
    </source>
</evidence>
<comment type="caution">
    <text evidence="1">The sequence shown here is derived from an EMBL/GenBank/DDBJ whole genome shotgun (WGS) entry which is preliminary data.</text>
</comment>
<accession>A0ACA9N7U1</accession>
<keyword evidence="2" id="KW-1185">Reference proteome</keyword>